<feature type="domain" description="RCK C-terminal" evidence="8">
    <location>
        <begin position="227"/>
        <end position="313"/>
    </location>
</feature>
<dbReference type="Pfam" id="PF03600">
    <property type="entry name" value="CitMHS"/>
    <property type="match status" value="2"/>
</dbReference>
<keyword evidence="2" id="KW-0813">Transport</keyword>
<dbReference type="GO" id="GO:0008324">
    <property type="term" value="F:monoatomic cation transmembrane transporter activity"/>
    <property type="evidence" value="ECO:0007669"/>
    <property type="project" value="InterPro"/>
</dbReference>
<name>A0A4P6FBK4_9MICO</name>
<dbReference type="KEGG" id="agf:ET445_10165"/>
<proteinExistence type="predicted"/>
<keyword evidence="10" id="KW-1185">Reference proteome</keyword>
<feature type="transmembrane region" description="Helical" evidence="7">
    <location>
        <begin position="172"/>
        <end position="194"/>
    </location>
</feature>
<evidence type="ECO:0000256" key="3">
    <source>
        <dbReference type="ARBA" id="ARBA00022692"/>
    </source>
</evidence>
<keyword evidence="6 7" id="KW-0472">Membrane</keyword>
<dbReference type="InterPro" id="IPR006037">
    <property type="entry name" value="RCK_C"/>
</dbReference>
<dbReference type="EMBL" id="CP035491">
    <property type="protein sequence ID" value="QAY73650.1"/>
    <property type="molecule type" value="Genomic_DNA"/>
</dbReference>
<evidence type="ECO:0000259" key="8">
    <source>
        <dbReference type="PROSITE" id="PS51202"/>
    </source>
</evidence>
<dbReference type="PANTHER" id="PTHR43652:SF2">
    <property type="entry name" value="BASIC AMINO ACID ANTIPORTER YFCC-RELATED"/>
    <property type="match status" value="1"/>
</dbReference>
<feature type="transmembrane region" description="Helical" evidence="7">
    <location>
        <begin position="383"/>
        <end position="414"/>
    </location>
</feature>
<keyword evidence="3 7" id="KW-0812">Transmembrane</keyword>
<feature type="transmembrane region" description="Helical" evidence="7">
    <location>
        <begin position="459"/>
        <end position="482"/>
    </location>
</feature>
<reference evidence="9 10" key="1">
    <citation type="submission" date="2019-01" db="EMBL/GenBank/DDBJ databases">
        <title>Genome sequencing of strain FW100M-8.</title>
        <authorList>
            <person name="Heo J."/>
            <person name="Kim S.-J."/>
            <person name="Kim J.-S."/>
            <person name="Hong S.-B."/>
            <person name="Kwon S.-W."/>
        </authorList>
    </citation>
    <scope>NUCLEOTIDE SEQUENCE [LARGE SCALE GENOMIC DNA]</scope>
    <source>
        <strain evidence="9 10">FW100M-8</strain>
    </source>
</reference>
<feature type="transmembrane region" description="Helical" evidence="7">
    <location>
        <begin position="420"/>
        <end position="447"/>
    </location>
</feature>
<evidence type="ECO:0000256" key="5">
    <source>
        <dbReference type="ARBA" id="ARBA00022989"/>
    </source>
</evidence>
<dbReference type="InterPro" id="IPR004680">
    <property type="entry name" value="Cit_transptr-like_dom"/>
</dbReference>
<dbReference type="PROSITE" id="PS51202">
    <property type="entry name" value="RCK_C"/>
    <property type="match status" value="1"/>
</dbReference>
<feature type="transmembrane region" description="Helical" evidence="7">
    <location>
        <begin position="332"/>
        <end position="351"/>
    </location>
</feature>
<dbReference type="AlphaFoldDB" id="A0A4P6FBK4"/>
<evidence type="ECO:0000256" key="7">
    <source>
        <dbReference type="SAM" id="Phobius"/>
    </source>
</evidence>
<evidence type="ECO:0000256" key="2">
    <source>
        <dbReference type="ARBA" id="ARBA00022448"/>
    </source>
</evidence>
<keyword evidence="4" id="KW-0677">Repeat</keyword>
<sequence length="524" mass="54698">MDPAVATFVILVLAVVAFITGRVPIAVVALGVAVALWATGVLEIGQALAGFSDPTVILIACLFVVAEALDATGVTSWVGQKVIGGAGTGRVRLTVIVMTIAAALAAFISINGAVAALIPVVVVVAARADIVPSRMLIPLAFAASAGSLLTLTGTPVNLLVSETAASAGGRAFGFFEFALVGVPLVVVTVVIVVLGRNRLLPVREAEELDDLHDVHETKRTWREEYEVKTAQLQIGVAEGVAEVMIAPRSELIGRKVSPGMRTRQEHLIILAVRRHDSEGLTLLEGEAKLRAGDALLVQGPWEALDRYVRSPDVISITPPQALRRSVPLGKGAKRSLVALAIMVVLLASGLVPPVVAGLLAALFIVVTGVLPVPQVFRSIPWTVVVLIAGMIPLSTAFISTGAAGIVADLVLSWVGGASPYLALLVLCVVTLVLGQTISNVATVLVVAPIAVEIARTLDLSVLPFMMALTVVGAAAFLTPIATPANLMVMQPGGYKFGDYWRLGLPLALVYLAFAVLYVPLVWPF</sequence>
<gene>
    <name evidence="9" type="ORF">ET445_10165</name>
</gene>
<dbReference type="OrthoDB" id="9809303at2"/>
<accession>A0A4P6FBK4</accession>
<evidence type="ECO:0000313" key="9">
    <source>
        <dbReference type="EMBL" id="QAY73650.1"/>
    </source>
</evidence>
<feature type="transmembrane region" description="Helical" evidence="7">
    <location>
        <begin position="502"/>
        <end position="522"/>
    </location>
</feature>
<evidence type="ECO:0000313" key="10">
    <source>
        <dbReference type="Proteomes" id="UP000291259"/>
    </source>
</evidence>
<feature type="transmembrane region" description="Helical" evidence="7">
    <location>
        <begin position="91"/>
        <end position="124"/>
    </location>
</feature>
<dbReference type="SUPFAM" id="SSF116726">
    <property type="entry name" value="TrkA C-terminal domain-like"/>
    <property type="match status" value="1"/>
</dbReference>
<organism evidence="9 10">
    <name type="scientific">Agromyces protaetiae</name>
    <dbReference type="NCBI Taxonomy" id="2509455"/>
    <lineage>
        <taxon>Bacteria</taxon>
        <taxon>Bacillati</taxon>
        <taxon>Actinomycetota</taxon>
        <taxon>Actinomycetes</taxon>
        <taxon>Micrococcales</taxon>
        <taxon>Microbacteriaceae</taxon>
        <taxon>Agromyces</taxon>
    </lineage>
</organism>
<feature type="transmembrane region" description="Helical" evidence="7">
    <location>
        <begin position="136"/>
        <end position="160"/>
    </location>
</feature>
<dbReference type="InterPro" id="IPR036721">
    <property type="entry name" value="RCK_C_sf"/>
</dbReference>
<comment type="subcellular location">
    <subcellularLocation>
        <location evidence="1">Membrane</location>
        <topology evidence="1">Multi-pass membrane protein</topology>
    </subcellularLocation>
</comment>
<dbReference type="RefSeq" id="WP_129191125.1">
    <property type="nucleotide sequence ID" value="NZ_CP035491.1"/>
</dbReference>
<dbReference type="Gene3D" id="3.30.70.1450">
    <property type="entry name" value="Regulator of K+ conductance, C-terminal domain"/>
    <property type="match status" value="1"/>
</dbReference>
<dbReference type="InterPro" id="IPR051679">
    <property type="entry name" value="DASS-Related_Transporters"/>
</dbReference>
<dbReference type="GO" id="GO:0006813">
    <property type="term" value="P:potassium ion transport"/>
    <property type="evidence" value="ECO:0007669"/>
    <property type="project" value="InterPro"/>
</dbReference>
<evidence type="ECO:0000256" key="4">
    <source>
        <dbReference type="ARBA" id="ARBA00022737"/>
    </source>
</evidence>
<evidence type="ECO:0000256" key="6">
    <source>
        <dbReference type="ARBA" id="ARBA00023136"/>
    </source>
</evidence>
<dbReference type="GO" id="GO:0005886">
    <property type="term" value="C:plasma membrane"/>
    <property type="evidence" value="ECO:0007669"/>
    <property type="project" value="TreeGrafter"/>
</dbReference>
<dbReference type="Pfam" id="PF02080">
    <property type="entry name" value="TrkA_C"/>
    <property type="match status" value="1"/>
</dbReference>
<dbReference type="PANTHER" id="PTHR43652">
    <property type="entry name" value="BASIC AMINO ACID ANTIPORTER YFCC-RELATED"/>
    <property type="match status" value="1"/>
</dbReference>
<keyword evidence="5 7" id="KW-1133">Transmembrane helix</keyword>
<dbReference type="Proteomes" id="UP000291259">
    <property type="component" value="Chromosome"/>
</dbReference>
<protein>
    <submittedName>
        <fullName evidence="9">SLC13/DASS family transporter</fullName>
    </submittedName>
</protein>
<evidence type="ECO:0000256" key="1">
    <source>
        <dbReference type="ARBA" id="ARBA00004141"/>
    </source>
</evidence>